<dbReference type="GO" id="GO:0003756">
    <property type="term" value="F:protein disulfide isomerase activity"/>
    <property type="evidence" value="ECO:0007669"/>
    <property type="project" value="TreeGrafter"/>
</dbReference>
<feature type="domain" description="Thioredoxin" evidence="2">
    <location>
        <begin position="315"/>
        <end position="396"/>
    </location>
</feature>
<dbReference type="GO" id="GO:0005783">
    <property type="term" value="C:endoplasmic reticulum"/>
    <property type="evidence" value="ECO:0007669"/>
    <property type="project" value="TreeGrafter"/>
</dbReference>
<comment type="similarity">
    <text evidence="1">Belongs to the protein disulfide isomerase family.</text>
</comment>
<sequence length="461" mass="52596">MLFKNGKEIESARKHISGYRTAAVLKPFVENYIGPSAANVTSADELEETVNEVGVVVVGLFESPDAEGVSAFKDNARQLRSHARFALVTAPAAAHVIAENFEVAEVPSVFALKSNSYIVPYEGKMSDKKALHAFMDFNSFPNVGNFSMLTFYRYKYRDSPQILLLHDQNGPDDDERFEEAKTALETVVTSGEHKYDGYSVMAVGSKASEEDGKQIIKKTGAATLEAWLPAIAIRKLNETGVYVMNQLVRPITPDFIEKSLMTFTRNKDRWTEKRCQVSKNSDRELHYTQEVLEEYDNYAQEQKRRFGLSDDLIREVDEASFKRQLKKSWKDVMVIYTARWCHHCIRVEEILHRMVRAGEFEDLDEELQIVKIDVVLTEAKDYNTLQMVPALKYISARYKDFPNWFGGEYDNADSLVNFVRSYHSMRHVEIPGEGTSPYSKKSESRSNLEEALSFASEEIVF</sequence>
<reference evidence="3 4" key="1">
    <citation type="journal article" date="2015" name="Genome Biol. Evol.">
        <title>Comparative Genomics of a Bacterivorous Green Alga Reveals Evolutionary Causalities and Consequences of Phago-Mixotrophic Mode of Nutrition.</title>
        <authorList>
            <person name="Burns J.A."/>
            <person name="Paasch A."/>
            <person name="Narechania A."/>
            <person name="Kim E."/>
        </authorList>
    </citation>
    <scope>NUCLEOTIDE SEQUENCE [LARGE SCALE GENOMIC DNA]</scope>
    <source>
        <strain evidence="3 4">PLY_AMNH</strain>
    </source>
</reference>
<organism evidence="3 4">
    <name type="scientific">Cymbomonas tetramitiformis</name>
    <dbReference type="NCBI Taxonomy" id="36881"/>
    <lineage>
        <taxon>Eukaryota</taxon>
        <taxon>Viridiplantae</taxon>
        <taxon>Chlorophyta</taxon>
        <taxon>Pyramimonadophyceae</taxon>
        <taxon>Pyramimonadales</taxon>
        <taxon>Pyramimonadaceae</taxon>
        <taxon>Cymbomonas</taxon>
    </lineage>
</organism>
<dbReference type="CDD" id="cd02961">
    <property type="entry name" value="PDI_a_family"/>
    <property type="match status" value="1"/>
</dbReference>
<dbReference type="AlphaFoldDB" id="A0AAE0L801"/>
<dbReference type="PANTHER" id="PTHR18929:SF240">
    <property type="entry name" value="PROTEIN DISULFIDE-ISOMERASE"/>
    <property type="match status" value="1"/>
</dbReference>
<evidence type="ECO:0000256" key="1">
    <source>
        <dbReference type="ARBA" id="ARBA00006347"/>
    </source>
</evidence>
<evidence type="ECO:0000313" key="4">
    <source>
        <dbReference type="Proteomes" id="UP001190700"/>
    </source>
</evidence>
<dbReference type="GO" id="GO:0006457">
    <property type="term" value="P:protein folding"/>
    <property type="evidence" value="ECO:0007669"/>
    <property type="project" value="TreeGrafter"/>
</dbReference>
<dbReference type="InterPro" id="IPR036249">
    <property type="entry name" value="Thioredoxin-like_sf"/>
</dbReference>
<name>A0AAE0L801_9CHLO</name>
<comment type="caution">
    <text evidence="3">The sequence shown here is derived from an EMBL/GenBank/DDBJ whole genome shotgun (WGS) entry which is preliminary data.</text>
</comment>
<dbReference type="Proteomes" id="UP001190700">
    <property type="component" value="Unassembled WGS sequence"/>
</dbReference>
<keyword evidence="4" id="KW-1185">Reference proteome</keyword>
<gene>
    <name evidence="3" type="ORF">CYMTET_16581</name>
</gene>
<proteinExistence type="inferred from homology"/>
<dbReference type="SUPFAM" id="SSF52833">
    <property type="entry name" value="Thioredoxin-like"/>
    <property type="match status" value="2"/>
</dbReference>
<evidence type="ECO:0000259" key="2">
    <source>
        <dbReference type="Pfam" id="PF00085"/>
    </source>
</evidence>
<dbReference type="Pfam" id="PF00085">
    <property type="entry name" value="Thioredoxin"/>
    <property type="match status" value="1"/>
</dbReference>
<dbReference type="EMBL" id="LGRX02007318">
    <property type="protein sequence ID" value="KAK3275282.1"/>
    <property type="molecule type" value="Genomic_DNA"/>
</dbReference>
<dbReference type="GO" id="GO:0034976">
    <property type="term" value="P:response to endoplasmic reticulum stress"/>
    <property type="evidence" value="ECO:0007669"/>
    <property type="project" value="TreeGrafter"/>
</dbReference>
<evidence type="ECO:0000313" key="3">
    <source>
        <dbReference type="EMBL" id="KAK3275282.1"/>
    </source>
</evidence>
<accession>A0AAE0L801</accession>
<dbReference type="PANTHER" id="PTHR18929">
    <property type="entry name" value="PROTEIN DISULFIDE ISOMERASE"/>
    <property type="match status" value="1"/>
</dbReference>
<dbReference type="Gene3D" id="3.40.30.10">
    <property type="entry name" value="Glutaredoxin"/>
    <property type="match status" value="2"/>
</dbReference>
<dbReference type="Pfam" id="PF13848">
    <property type="entry name" value="Thioredoxin_6"/>
    <property type="match status" value="1"/>
</dbReference>
<dbReference type="InterPro" id="IPR013766">
    <property type="entry name" value="Thioredoxin_domain"/>
</dbReference>
<protein>
    <recommendedName>
        <fullName evidence="2">Thioredoxin domain-containing protein</fullName>
    </recommendedName>
</protein>